<sequence>MTTPTPGPAPKRRRRISPLLLAGVFAFIGVANAVRAAVDGTAGASWVVAGLFGLGAICFFVAHLLEHRAAARDGGTRDAGSPRVRG</sequence>
<keyword evidence="1" id="KW-1133">Transmembrane helix</keyword>
<protein>
    <submittedName>
        <fullName evidence="2">Uncharacterized protein</fullName>
    </submittedName>
</protein>
<evidence type="ECO:0000313" key="2">
    <source>
        <dbReference type="EMBL" id="OUE20772.1"/>
    </source>
</evidence>
<gene>
    <name evidence="2" type="ORF">BFL34_01590</name>
</gene>
<comment type="caution">
    <text evidence="2">The sequence shown here is derived from an EMBL/GenBank/DDBJ whole genome shotgun (WGS) entry which is preliminary data.</text>
</comment>
<feature type="transmembrane region" description="Helical" evidence="1">
    <location>
        <begin position="46"/>
        <end position="65"/>
    </location>
</feature>
<proteinExistence type="predicted"/>
<dbReference type="Proteomes" id="UP000194837">
    <property type="component" value="Unassembled WGS sequence"/>
</dbReference>
<keyword evidence="1" id="KW-0812">Transmembrane</keyword>
<evidence type="ECO:0000313" key="3">
    <source>
        <dbReference type="Proteomes" id="UP000194837"/>
    </source>
</evidence>
<evidence type="ECO:0000256" key="1">
    <source>
        <dbReference type="SAM" id="Phobius"/>
    </source>
</evidence>
<reference evidence="2 3" key="1">
    <citation type="submission" date="2016-08" db="EMBL/GenBank/DDBJ databases">
        <title>Genome sequence of Clavibacter michiganensis spp strain CFBP7494.</title>
        <authorList>
            <person name="Thapa S.P."/>
            <person name="Coaker G."/>
            <person name="Jacques M.-A."/>
        </authorList>
    </citation>
    <scope>NUCLEOTIDE SEQUENCE [LARGE SCALE GENOMIC DNA]</scope>
    <source>
        <strain evidence="2">CFBP7494</strain>
    </source>
</reference>
<dbReference type="EMBL" id="MDJW01000008">
    <property type="protein sequence ID" value="OUE20772.1"/>
    <property type="molecule type" value="Genomic_DNA"/>
</dbReference>
<accession>A0A251Y957</accession>
<organism evidence="2 3">
    <name type="scientific">Clavibacter michiganensis</name>
    <dbReference type="NCBI Taxonomy" id="28447"/>
    <lineage>
        <taxon>Bacteria</taxon>
        <taxon>Bacillati</taxon>
        <taxon>Actinomycetota</taxon>
        <taxon>Actinomycetes</taxon>
        <taxon>Micrococcales</taxon>
        <taxon>Microbacteriaceae</taxon>
        <taxon>Clavibacter</taxon>
    </lineage>
</organism>
<dbReference type="RefSeq" id="WP_086521344.1">
    <property type="nucleotide sequence ID" value="NZ_MDJW01000008.1"/>
</dbReference>
<dbReference type="AlphaFoldDB" id="A0A251Y957"/>
<keyword evidence="1" id="KW-0472">Membrane</keyword>
<name>A0A251Y957_9MICO</name>